<dbReference type="KEGG" id="tmk:QGN29_01420"/>
<evidence type="ECO:0000313" key="1">
    <source>
        <dbReference type="EMBL" id="WND03023.1"/>
    </source>
</evidence>
<dbReference type="PANTHER" id="PTHR38436:SF1">
    <property type="entry name" value="ESTER CYCLASE"/>
    <property type="match status" value="1"/>
</dbReference>
<organism evidence="1 2">
    <name type="scientific">Temperatibacter marinus</name>
    <dbReference type="NCBI Taxonomy" id="1456591"/>
    <lineage>
        <taxon>Bacteria</taxon>
        <taxon>Pseudomonadati</taxon>
        <taxon>Pseudomonadota</taxon>
        <taxon>Alphaproteobacteria</taxon>
        <taxon>Kordiimonadales</taxon>
        <taxon>Temperatibacteraceae</taxon>
        <taxon>Temperatibacter</taxon>
    </lineage>
</organism>
<dbReference type="RefSeq" id="WP_310798869.1">
    <property type="nucleotide sequence ID" value="NZ_CP123872.1"/>
</dbReference>
<dbReference type="AlphaFoldDB" id="A0AA52HAW1"/>
<proteinExistence type="predicted"/>
<evidence type="ECO:0000313" key="2">
    <source>
        <dbReference type="Proteomes" id="UP001268683"/>
    </source>
</evidence>
<gene>
    <name evidence="1" type="ORF">QGN29_01420</name>
</gene>
<dbReference type="InterPro" id="IPR009959">
    <property type="entry name" value="Cyclase_SnoaL-like"/>
</dbReference>
<dbReference type="Pfam" id="PF07366">
    <property type="entry name" value="SnoaL"/>
    <property type="match status" value="2"/>
</dbReference>
<dbReference type="PANTHER" id="PTHR38436">
    <property type="entry name" value="POLYKETIDE CYCLASE SNOAL-LIKE DOMAIN"/>
    <property type="match status" value="1"/>
</dbReference>
<dbReference type="EMBL" id="CP123872">
    <property type="protein sequence ID" value="WND03023.1"/>
    <property type="molecule type" value="Genomic_DNA"/>
</dbReference>
<reference evidence="1" key="1">
    <citation type="submission" date="2023-04" db="EMBL/GenBank/DDBJ databases">
        <title>Complete genome sequence of Temperatibacter marinus.</title>
        <authorList>
            <person name="Rong J.-C."/>
            <person name="Yi M.-L."/>
            <person name="Zhao Q."/>
        </authorList>
    </citation>
    <scope>NUCLEOTIDE SEQUENCE</scope>
    <source>
        <strain evidence="1">NBRC 110045</strain>
    </source>
</reference>
<protein>
    <submittedName>
        <fullName evidence="1">Ester cyclase</fullName>
    </submittedName>
</protein>
<dbReference type="GO" id="GO:0030638">
    <property type="term" value="P:polyketide metabolic process"/>
    <property type="evidence" value="ECO:0007669"/>
    <property type="project" value="InterPro"/>
</dbReference>
<dbReference type="Proteomes" id="UP001268683">
    <property type="component" value="Chromosome"/>
</dbReference>
<dbReference type="SUPFAM" id="SSF54427">
    <property type="entry name" value="NTF2-like"/>
    <property type="match status" value="2"/>
</dbReference>
<name>A0AA52HAW1_9PROT</name>
<dbReference type="Gene3D" id="3.10.450.50">
    <property type="match status" value="2"/>
</dbReference>
<accession>A0AA52HAW1</accession>
<keyword evidence="2" id="KW-1185">Reference proteome</keyword>
<dbReference type="InterPro" id="IPR032710">
    <property type="entry name" value="NTF2-like_dom_sf"/>
</dbReference>
<sequence>MKTPSPLPVTLCSVTDLSDMLTPKGPRRQPMKGFDDEFIDIVDYIVRITYRIWDEKQVDLCKRYYADSGNIQTLAGNVMGVDTVIKNTWATLEGFPDRTLDADNVVWSGDDNEGFYSSHLITSHMTNLGPSEYGEPTGRTARIQTIADCVCLENKIVEEWLMRDNLGLAQQIGQDGHEIAKRQALSDHESQNDLRDIHLNHFNRTMNTDVSGYAKKPSNPEDDATAFAQAVFGTLWNNRSLKQADQYYDYRADVNGPSGRRYYGAKQVISYIESLLEVMPDLKVTVDHVADVPYLEGARDIAVRWSLAGTHTGDGMYGTPTGEPIYILGGSHFRVINGRIRSEWTVWDELAVLRQVERNRLITGK</sequence>